<dbReference type="InterPro" id="IPR001920">
    <property type="entry name" value="Asp/Glu_race"/>
</dbReference>
<dbReference type="Pfam" id="PF01177">
    <property type="entry name" value="Asp_Glu_race"/>
    <property type="match status" value="1"/>
</dbReference>
<dbReference type="GO" id="GO:0016853">
    <property type="term" value="F:isomerase activity"/>
    <property type="evidence" value="ECO:0007669"/>
    <property type="project" value="UniProtKB-KW"/>
</dbReference>
<keyword evidence="4" id="KW-1185">Reference proteome</keyword>
<accession>A0ABT5WR60</accession>
<gene>
    <name evidence="3" type="ORF">PYV00_12555</name>
</gene>
<dbReference type="Proteomes" id="UP001216253">
    <property type="component" value="Unassembled WGS sequence"/>
</dbReference>
<name>A0ABT5WR60_9SPHN</name>
<proteinExistence type="inferred from homology"/>
<evidence type="ECO:0000256" key="2">
    <source>
        <dbReference type="ARBA" id="ARBA00023235"/>
    </source>
</evidence>
<dbReference type="PANTHER" id="PTHR21198:SF7">
    <property type="entry name" value="ASPARTATE-GLUTAMATE RACEMASE FAMILY"/>
    <property type="match status" value="1"/>
</dbReference>
<sequence length="242" mass="25195">MTRRTAGVLGGMGPAATIDFMAKVLVHSQGSRGPGGREQDDVRLIVDSNPAVPDRNAAVAGTGPSPAPFLADMARGLERAGVDFLVMPCNAAHAFADAVRAATPVPFVSLIDEAVAALRTRFPGVERVGVLAVNGCADARLYENALAPAGIEAVTPQGALRRRFMDTVWAIKRGDKSRGSIEDMRLVANALIEQGASVIIAGCTEVPLLLADGDLDVPMLDSTDVLALRTVAYARGEALPGQ</sequence>
<evidence type="ECO:0000256" key="1">
    <source>
        <dbReference type="ARBA" id="ARBA00007847"/>
    </source>
</evidence>
<comment type="similarity">
    <text evidence="1">Belongs to the aspartate/glutamate racemases family.</text>
</comment>
<evidence type="ECO:0000313" key="3">
    <source>
        <dbReference type="EMBL" id="MDE8652532.1"/>
    </source>
</evidence>
<dbReference type="EMBL" id="JARESE010000041">
    <property type="protein sequence ID" value="MDE8652532.1"/>
    <property type="molecule type" value="Genomic_DNA"/>
</dbReference>
<dbReference type="RefSeq" id="WP_275228613.1">
    <property type="nucleotide sequence ID" value="NZ_JARESE010000041.1"/>
</dbReference>
<reference evidence="3 4" key="1">
    <citation type="submission" date="2023-03" db="EMBL/GenBank/DDBJ databases">
        <title>NovoSphingobium album sp. nov. isolated from polycyclic aromatic hydrocarbons- and heavy-metal polluted soil.</title>
        <authorList>
            <person name="Liu Z."/>
            <person name="Wang K."/>
        </authorList>
    </citation>
    <scope>NUCLEOTIDE SEQUENCE [LARGE SCALE GENOMIC DNA]</scope>
    <source>
        <strain evidence="3 4">H3SJ31-1</strain>
    </source>
</reference>
<dbReference type="EC" id="5.1.1.-" evidence="3"/>
<dbReference type="PANTHER" id="PTHR21198">
    <property type="entry name" value="GLUTAMATE RACEMASE"/>
    <property type="match status" value="1"/>
</dbReference>
<keyword evidence="2 3" id="KW-0413">Isomerase</keyword>
<evidence type="ECO:0000313" key="4">
    <source>
        <dbReference type="Proteomes" id="UP001216253"/>
    </source>
</evidence>
<dbReference type="InterPro" id="IPR015942">
    <property type="entry name" value="Asp/Glu/hydantoin_racemase"/>
</dbReference>
<comment type="caution">
    <text evidence="3">The sequence shown here is derived from an EMBL/GenBank/DDBJ whole genome shotgun (WGS) entry which is preliminary data.</text>
</comment>
<dbReference type="InterPro" id="IPR004380">
    <property type="entry name" value="Asp_race"/>
</dbReference>
<protein>
    <submittedName>
        <fullName evidence="3">Amino acid racemase</fullName>
        <ecNumber evidence="3">5.1.1.-</ecNumber>
    </submittedName>
</protein>
<dbReference type="Gene3D" id="3.40.50.1860">
    <property type="match status" value="2"/>
</dbReference>
<dbReference type="NCBIfam" id="TIGR00035">
    <property type="entry name" value="asp_race"/>
    <property type="match status" value="1"/>
</dbReference>
<dbReference type="SUPFAM" id="SSF53681">
    <property type="entry name" value="Aspartate/glutamate racemase"/>
    <property type="match status" value="2"/>
</dbReference>
<organism evidence="3 4">
    <name type="scientific">Novosphingobium album</name>
    <name type="common">ex Liu et al. 2023</name>
    <dbReference type="NCBI Taxonomy" id="3031130"/>
    <lineage>
        <taxon>Bacteria</taxon>
        <taxon>Pseudomonadati</taxon>
        <taxon>Pseudomonadota</taxon>
        <taxon>Alphaproteobacteria</taxon>
        <taxon>Sphingomonadales</taxon>
        <taxon>Sphingomonadaceae</taxon>
        <taxon>Novosphingobium</taxon>
    </lineage>
</organism>